<reference evidence="4 5" key="1">
    <citation type="journal article" date="2023" name="Nucleic Acids Res.">
        <title>The hologenome of Daphnia magna reveals possible DNA methylation and microbiome-mediated evolution of the host genome.</title>
        <authorList>
            <person name="Chaturvedi A."/>
            <person name="Li X."/>
            <person name="Dhandapani V."/>
            <person name="Marshall H."/>
            <person name="Kissane S."/>
            <person name="Cuenca-Cambronero M."/>
            <person name="Asole G."/>
            <person name="Calvet F."/>
            <person name="Ruiz-Romero M."/>
            <person name="Marangio P."/>
            <person name="Guigo R."/>
            <person name="Rago D."/>
            <person name="Mirbahai L."/>
            <person name="Eastwood N."/>
            <person name="Colbourne J.K."/>
            <person name="Zhou J."/>
            <person name="Mallon E."/>
            <person name="Orsini L."/>
        </authorList>
    </citation>
    <scope>NUCLEOTIDE SEQUENCE [LARGE SCALE GENOMIC DNA]</scope>
    <source>
        <strain evidence="4">LRV0_1</strain>
    </source>
</reference>
<feature type="compositionally biased region" description="Polar residues" evidence="1">
    <location>
        <begin position="179"/>
        <end position="201"/>
    </location>
</feature>
<dbReference type="Gene3D" id="3.30.710.10">
    <property type="entry name" value="Potassium Channel Kv1.1, Chain A"/>
    <property type="match status" value="1"/>
</dbReference>
<feature type="domain" description="MATH" evidence="3">
    <location>
        <begin position="20"/>
        <end position="157"/>
    </location>
</feature>
<evidence type="ECO:0000256" key="1">
    <source>
        <dbReference type="SAM" id="MobiDB-lite"/>
    </source>
</evidence>
<dbReference type="InterPro" id="IPR002083">
    <property type="entry name" value="MATH/TRAF_dom"/>
</dbReference>
<evidence type="ECO:0000259" key="3">
    <source>
        <dbReference type="PROSITE" id="PS50144"/>
    </source>
</evidence>
<dbReference type="PROSITE" id="PS50144">
    <property type="entry name" value="MATH"/>
    <property type="match status" value="1"/>
</dbReference>
<sequence>MSVEENLADIFSITRAVHYHVIHTWRIESYEQYFSSAKCHLTSIHSSVFGHEDDPGTKWTLQLFPKGDKEASTNGNPGSETLSFFINLDKSSDVLELPAKYSVAIIGDDRCAQKVTGDNTFKRGSGWGRSKFMKMEDLLKDKDIFLVNDAMTIRCTVQYTKHVTCQERRKKRRNSSSSASTEPSKILNTDNLPPDSPESSQQVAQSISWHDVTFVISGSYVRAHKWIVAAGSPLLAQLVGGCESVIKVEGVDPDSFTQMIRFIYTGDCDIANGGYKLMSVANKYKLQSLFIKCEEHFVSILDKSSCFMMYSLADMYCSPRLKNEALKVIESLEFIGDSNKFSMRGTVALV</sequence>
<dbReference type="InterPro" id="IPR000210">
    <property type="entry name" value="BTB/POZ_dom"/>
</dbReference>
<accession>A0ABQ9Z6B1</accession>
<dbReference type="CDD" id="cd00121">
    <property type="entry name" value="MATH"/>
    <property type="match status" value="1"/>
</dbReference>
<feature type="region of interest" description="Disordered" evidence="1">
    <location>
        <begin position="166"/>
        <end position="201"/>
    </location>
</feature>
<evidence type="ECO:0000259" key="2">
    <source>
        <dbReference type="PROSITE" id="PS50097"/>
    </source>
</evidence>
<dbReference type="EMBL" id="JAOYFB010000002">
    <property type="protein sequence ID" value="KAK4008436.1"/>
    <property type="molecule type" value="Genomic_DNA"/>
</dbReference>
<dbReference type="PANTHER" id="PTHR26379:SF187">
    <property type="entry name" value="OS07G0655300 PROTEIN"/>
    <property type="match status" value="1"/>
</dbReference>
<evidence type="ECO:0000313" key="4">
    <source>
        <dbReference type="EMBL" id="KAK4008436.1"/>
    </source>
</evidence>
<evidence type="ECO:0000313" key="5">
    <source>
        <dbReference type="Proteomes" id="UP001234178"/>
    </source>
</evidence>
<dbReference type="Pfam" id="PF00651">
    <property type="entry name" value="BTB"/>
    <property type="match status" value="1"/>
</dbReference>
<keyword evidence="5" id="KW-1185">Reference proteome</keyword>
<dbReference type="SUPFAM" id="SSF49599">
    <property type="entry name" value="TRAF domain-like"/>
    <property type="match status" value="1"/>
</dbReference>
<dbReference type="InterPro" id="IPR008974">
    <property type="entry name" value="TRAF-like"/>
</dbReference>
<name>A0ABQ9Z6B1_9CRUS</name>
<feature type="domain" description="BTB" evidence="2">
    <location>
        <begin position="210"/>
        <end position="272"/>
    </location>
</feature>
<dbReference type="Proteomes" id="UP001234178">
    <property type="component" value="Unassembled WGS sequence"/>
</dbReference>
<dbReference type="SMART" id="SM00225">
    <property type="entry name" value="BTB"/>
    <property type="match status" value="1"/>
</dbReference>
<dbReference type="InterPro" id="IPR045005">
    <property type="entry name" value="BPM1-6"/>
</dbReference>
<protein>
    <submittedName>
        <fullName evidence="4">Uncharacterized protein</fullName>
    </submittedName>
</protein>
<proteinExistence type="predicted"/>
<gene>
    <name evidence="4" type="ORF">OUZ56_013576</name>
</gene>
<dbReference type="PROSITE" id="PS50097">
    <property type="entry name" value="BTB"/>
    <property type="match status" value="1"/>
</dbReference>
<dbReference type="PANTHER" id="PTHR26379">
    <property type="entry name" value="BTB/POZ AND MATH DOMAIN-CONTAINING PROTEIN 1"/>
    <property type="match status" value="1"/>
</dbReference>
<organism evidence="4 5">
    <name type="scientific">Daphnia magna</name>
    <dbReference type="NCBI Taxonomy" id="35525"/>
    <lineage>
        <taxon>Eukaryota</taxon>
        <taxon>Metazoa</taxon>
        <taxon>Ecdysozoa</taxon>
        <taxon>Arthropoda</taxon>
        <taxon>Crustacea</taxon>
        <taxon>Branchiopoda</taxon>
        <taxon>Diplostraca</taxon>
        <taxon>Cladocera</taxon>
        <taxon>Anomopoda</taxon>
        <taxon>Daphniidae</taxon>
        <taxon>Daphnia</taxon>
    </lineage>
</organism>
<dbReference type="CDD" id="cd18186">
    <property type="entry name" value="BTB_POZ_ZBTB_KLHL-like"/>
    <property type="match status" value="1"/>
</dbReference>
<comment type="caution">
    <text evidence="4">The sequence shown here is derived from an EMBL/GenBank/DDBJ whole genome shotgun (WGS) entry which is preliminary data.</text>
</comment>
<dbReference type="InterPro" id="IPR011333">
    <property type="entry name" value="SKP1/BTB/POZ_sf"/>
</dbReference>
<dbReference type="Pfam" id="PF22486">
    <property type="entry name" value="MATH_2"/>
    <property type="match status" value="1"/>
</dbReference>
<dbReference type="Gene3D" id="2.60.210.10">
    <property type="entry name" value="Apoptosis, Tumor Necrosis Factor Receptor Associated Protein 2, Chain A"/>
    <property type="match status" value="1"/>
</dbReference>
<dbReference type="SUPFAM" id="SSF54695">
    <property type="entry name" value="POZ domain"/>
    <property type="match status" value="1"/>
</dbReference>